<evidence type="ECO:0000256" key="4">
    <source>
        <dbReference type="PROSITE-ProRule" id="PRU00175"/>
    </source>
</evidence>
<reference evidence="7 8" key="2">
    <citation type="journal article" date="2011" name="PLoS Genet.">
        <title>Caenorhabditis briggsae recombinant inbred line genotypes reveal inter-strain incompatibility and the evolution of recombination.</title>
        <authorList>
            <person name="Ross J.A."/>
            <person name="Koboldt D.C."/>
            <person name="Staisch J.E."/>
            <person name="Chamberlin H.M."/>
            <person name="Gupta B.P."/>
            <person name="Miller R.D."/>
            <person name="Baird S.E."/>
            <person name="Haag E.S."/>
        </authorList>
    </citation>
    <scope>NUCLEOTIDE SEQUENCE [LARGE SCALE GENOMIC DNA]</scope>
    <source>
        <strain evidence="7 8">AF16</strain>
    </source>
</reference>
<dbReference type="RefSeq" id="XP_045094743.1">
    <property type="nucleotide sequence ID" value="XM_045237550.1"/>
</dbReference>
<dbReference type="InterPro" id="IPR051435">
    <property type="entry name" value="RING_finger_E3_ubiq-ligases"/>
</dbReference>
<reference evidence="7 8" key="1">
    <citation type="journal article" date="2003" name="PLoS Biol.">
        <title>The genome sequence of Caenorhabditis briggsae: a platform for comparative genomics.</title>
        <authorList>
            <person name="Stein L.D."/>
            <person name="Bao Z."/>
            <person name="Blasiar D."/>
            <person name="Blumenthal T."/>
            <person name="Brent M.R."/>
            <person name="Chen N."/>
            <person name="Chinwalla A."/>
            <person name="Clarke L."/>
            <person name="Clee C."/>
            <person name="Coghlan A."/>
            <person name="Coulson A."/>
            <person name="D'Eustachio P."/>
            <person name="Fitch D.H."/>
            <person name="Fulton L.A."/>
            <person name="Fulton R.E."/>
            <person name="Griffiths-Jones S."/>
            <person name="Harris T.W."/>
            <person name="Hillier L.W."/>
            <person name="Kamath R."/>
            <person name="Kuwabara P.E."/>
            <person name="Mardis E.R."/>
            <person name="Marra M.A."/>
            <person name="Miner T.L."/>
            <person name="Minx P."/>
            <person name="Mullikin J.C."/>
            <person name="Plumb R.W."/>
            <person name="Rogers J."/>
            <person name="Schein J.E."/>
            <person name="Sohrmann M."/>
            <person name="Spieth J."/>
            <person name="Stajich J.E."/>
            <person name="Wei C."/>
            <person name="Willey D."/>
            <person name="Wilson R.K."/>
            <person name="Durbin R."/>
            <person name="Waterston R.H."/>
        </authorList>
    </citation>
    <scope>NUCLEOTIDE SEQUENCE [LARGE SCALE GENOMIC DNA]</scope>
    <source>
        <strain evidence="7 8">AF16</strain>
    </source>
</reference>
<dbReference type="GO" id="GO:0008270">
    <property type="term" value="F:zinc ion binding"/>
    <property type="evidence" value="ECO:0007669"/>
    <property type="project" value="UniProtKB-KW"/>
</dbReference>
<dbReference type="InterPro" id="IPR017907">
    <property type="entry name" value="Znf_RING_CS"/>
</dbReference>
<name>A8XEF2_CAEBR</name>
<dbReference type="PROSITE" id="PS50089">
    <property type="entry name" value="ZF_RING_2"/>
    <property type="match status" value="1"/>
</dbReference>
<dbReference type="Pfam" id="PF13639">
    <property type="entry name" value="zf-RING_2"/>
    <property type="match status" value="1"/>
</dbReference>
<dbReference type="KEGG" id="cbr:CBG_12046"/>
<evidence type="ECO:0000313" key="8">
    <source>
        <dbReference type="Proteomes" id="UP000008549"/>
    </source>
</evidence>
<sequence length="731" mass="82740">MEDADLAEIPPASPDDDNADRASCMVCYNVFHSKLRVPKSLPCGHSFCQGCINSLISNTPQFVRGLPCPTCRKMVPYENPQNPQSSIPTNFVLREVLEKQETDNLSQLGEKYCCRHCQREFHEKDLMKCDTCCPKARNDDSVDFMGRPNLTLSCSGCMVRHHRGHLFVPQAIVQARWKHRSLYQKFAKSVEEEDKRVDKFIESMTNAIEIAQKFKTNLHETARQVENNPLHTKISSVLKNFVKAASDSAKFMNISTDCIERFTKPSVSKSLTNDQRPNRNFKAPQNSMLGKELFKFEKPANEVVQDYGQCLKNLFKESHQSTSQGRNVNNLDPAGPAPVANVAPAASAAAPVARAAPAVAAMPNLGGVLDIRNPFANLFGNQFLQNINIGQMHMPLNNFNQVFMQQRDQYLQLQALQAQQQAVQHHALQQLAQQAQAQNQFLWNMNVAVAQADQQQENFNVQFQLDVPPPDNRNRVQDFFNDQIIALNPAFVGNGAVTLERFIRTLVDNVRLDDGWQEVYNFFFVAPYEDRDFTPRGSLQICAVLQTILNAGILIQGRMPYTGFEQLLQDLQELDNVEEVVEEPEVVWIRDDDDVVFLNMQQAQMAPPAADDEQPEVLIVAPVIDNNAEQNMADEGEQVGQNEEIQEEVVGNEQEQPNVQVQRDDFEIQIRDNFVFQHEDLVPLPPARSTRGAKRRADSIAQQAQQNEQRNEPPATPEVRRRGRPKRNRPG</sequence>
<keyword evidence="8" id="KW-1185">Reference proteome</keyword>
<dbReference type="GO" id="GO:0016567">
    <property type="term" value="P:protein ubiquitination"/>
    <property type="evidence" value="ECO:0000318"/>
    <property type="project" value="GO_Central"/>
</dbReference>
<dbReference type="WormBase" id="CBG12046a">
    <property type="protein sequence ID" value="CBP17381"/>
    <property type="gene ID" value="WBGene00033055"/>
</dbReference>
<dbReference type="InParanoid" id="A8XEF2"/>
<dbReference type="GeneID" id="8588330"/>
<dbReference type="PANTHER" id="PTHR22791">
    <property type="entry name" value="RING-TYPE DOMAIN-CONTAINING PROTEIN"/>
    <property type="match status" value="1"/>
</dbReference>
<evidence type="ECO:0000259" key="6">
    <source>
        <dbReference type="PROSITE" id="PS50089"/>
    </source>
</evidence>
<dbReference type="InterPro" id="IPR001841">
    <property type="entry name" value="Znf_RING"/>
</dbReference>
<dbReference type="OMA" id="PTNFVLR"/>
<evidence type="ECO:0000256" key="2">
    <source>
        <dbReference type="ARBA" id="ARBA00022771"/>
    </source>
</evidence>
<dbReference type="eggNOG" id="KOG2177">
    <property type="taxonomic scope" value="Eukaryota"/>
</dbReference>
<dbReference type="SMART" id="SM00184">
    <property type="entry name" value="RING"/>
    <property type="match status" value="1"/>
</dbReference>
<organism evidence="7 8">
    <name type="scientific">Caenorhabditis briggsae</name>
    <dbReference type="NCBI Taxonomy" id="6238"/>
    <lineage>
        <taxon>Eukaryota</taxon>
        <taxon>Metazoa</taxon>
        <taxon>Ecdysozoa</taxon>
        <taxon>Nematoda</taxon>
        <taxon>Chromadorea</taxon>
        <taxon>Rhabditida</taxon>
        <taxon>Rhabditina</taxon>
        <taxon>Rhabditomorpha</taxon>
        <taxon>Rhabditoidea</taxon>
        <taxon>Rhabditidae</taxon>
        <taxon>Peloderinae</taxon>
        <taxon>Caenorhabditis</taxon>
    </lineage>
</organism>
<dbReference type="GO" id="GO:0061630">
    <property type="term" value="F:ubiquitin protein ligase activity"/>
    <property type="evidence" value="ECO:0000318"/>
    <property type="project" value="GO_Central"/>
</dbReference>
<protein>
    <submittedName>
        <fullName evidence="7">Protein CBG12046</fullName>
    </submittedName>
</protein>
<keyword evidence="1" id="KW-0479">Metal-binding</keyword>
<evidence type="ECO:0000256" key="1">
    <source>
        <dbReference type="ARBA" id="ARBA00022723"/>
    </source>
</evidence>
<evidence type="ECO:0000313" key="9">
    <source>
        <dbReference type="WormBase" id="CBG12046a"/>
    </source>
</evidence>
<dbReference type="PANTHER" id="PTHR22791:SF34">
    <property type="entry name" value="RING-TYPE DOMAIN-CONTAINING PROTEIN"/>
    <property type="match status" value="1"/>
</dbReference>
<evidence type="ECO:0000256" key="3">
    <source>
        <dbReference type="ARBA" id="ARBA00022833"/>
    </source>
</evidence>
<proteinExistence type="predicted"/>
<dbReference type="Gene3D" id="3.30.40.10">
    <property type="entry name" value="Zinc/RING finger domain, C3HC4 (zinc finger)"/>
    <property type="match status" value="1"/>
</dbReference>
<evidence type="ECO:0000256" key="5">
    <source>
        <dbReference type="SAM" id="MobiDB-lite"/>
    </source>
</evidence>
<dbReference type="InterPro" id="IPR013083">
    <property type="entry name" value="Znf_RING/FYVE/PHD"/>
</dbReference>
<dbReference type="STRING" id="6238.A8XEF2"/>
<keyword evidence="3" id="KW-0862">Zinc</keyword>
<dbReference type="CTD" id="8588330"/>
<feature type="compositionally biased region" description="Basic residues" evidence="5">
    <location>
        <begin position="721"/>
        <end position="731"/>
    </location>
</feature>
<dbReference type="PROSITE" id="PS00518">
    <property type="entry name" value="ZF_RING_1"/>
    <property type="match status" value="1"/>
</dbReference>
<dbReference type="AlphaFoldDB" id="A8XEF2"/>
<keyword evidence="2 4" id="KW-0863">Zinc-finger</keyword>
<dbReference type="HOGENOM" id="CLU_394955_0_0_1"/>
<feature type="region of interest" description="Disordered" evidence="5">
    <location>
        <begin position="681"/>
        <end position="731"/>
    </location>
</feature>
<dbReference type="EMBL" id="HE601540">
    <property type="protein sequence ID" value="CAP31087.2"/>
    <property type="molecule type" value="Genomic_DNA"/>
</dbReference>
<evidence type="ECO:0000313" key="7">
    <source>
        <dbReference type="EMBL" id="CAP31087.2"/>
    </source>
</evidence>
<feature type="domain" description="RING-type" evidence="6">
    <location>
        <begin position="24"/>
        <end position="72"/>
    </location>
</feature>
<gene>
    <name evidence="7 9" type="ORF">CBG12046</name>
    <name evidence="7" type="ORF">CBG_12046</name>
</gene>
<accession>A8XEF2</accession>
<dbReference type="SUPFAM" id="SSF57850">
    <property type="entry name" value="RING/U-box"/>
    <property type="match status" value="1"/>
</dbReference>
<dbReference type="Proteomes" id="UP000008549">
    <property type="component" value="Unassembled WGS sequence"/>
</dbReference>